<dbReference type="EMBL" id="CAJVPL010002931">
    <property type="protein sequence ID" value="CAG8622697.1"/>
    <property type="molecule type" value="Genomic_DNA"/>
</dbReference>
<reference evidence="4" key="1">
    <citation type="submission" date="2021-06" db="EMBL/GenBank/DDBJ databases">
        <authorList>
            <person name="Kallberg Y."/>
            <person name="Tangrot J."/>
            <person name="Rosling A."/>
        </authorList>
    </citation>
    <scope>NUCLEOTIDE SEQUENCE</scope>
    <source>
        <strain evidence="4">MT106</strain>
    </source>
</reference>
<evidence type="ECO:0000313" key="4">
    <source>
        <dbReference type="EMBL" id="CAG8622697.1"/>
    </source>
</evidence>
<feature type="region of interest" description="Disordered" evidence="1">
    <location>
        <begin position="115"/>
        <end position="159"/>
    </location>
</feature>
<gene>
    <name evidence="4" type="ORF">AGERDE_LOCUS10139</name>
</gene>
<keyword evidence="3" id="KW-0732">Signal</keyword>
<feature type="transmembrane region" description="Helical" evidence="2">
    <location>
        <begin position="168"/>
        <end position="190"/>
    </location>
</feature>
<organism evidence="4 5">
    <name type="scientific">Ambispora gerdemannii</name>
    <dbReference type="NCBI Taxonomy" id="144530"/>
    <lineage>
        <taxon>Eukaryota</taxon>
        <taxon>Fungi</taxon>
        <taxon>Fungi incertae sedis</taxon>
        <taxon>Mucoromycota</taxon>
        <taxon>Glomeromycotina</taxon>
        <taxon>Glomeromycetes</taxon>
        <taxon>Archaeosporales</taxon>
        <taxon>Ambisporaceae</taxon>
        <taxon>Ambispora</taxon>
    </lineage>
</organism>
<keyword evidence="5" id="KW-1185">Reference proteome</keyword>
<name>A0A9N9D535_9GLOM</name>
<evidence type="ECO:0000313" key="5">
    <source>
        <dbReference type="Proteomes" id="UP000789831"/>
    </source>
</evidence>
<sequence>MKSNTFAILLAFLAIVALANAQNSTNTTATSTTAAAAPASTEENKIAKCLKDNNCAGNLDCSAKCAGVPNPSRQDVNSTNDCVAKCNSTLPDANAYKTCLNGCITNNYFDPSKTAVSVPSNTGTSDSSNKTGTSGSGNNTSTGSSSNSSPSSSSSSSSSNHAFNTPSIYSSSVYSVAMLLICVVAGLMSVGL</sequence>
<protein>
    <submittedName>
        <fullName evidence="4">12996_t:CDS:1</fullName>
    </submittedName>
</protein>
<dbReference type="OrthoDB" id="5597238at2759"/>
<evidence type="ECO:0000256" key="3">
    <source>
        <dbReference type="SAM" id="SignalP"/>
    </source>
</evidence>
<keyword evidence="2" id="KW-1133">Transmembrane helix</keyword>
<evidence type="ECO:0000256" key="2">
    <source>
        <dbReference type="SAM" id="Phobius"/>
    </source>
</evidence>
<keyword evidence="2" id="KW-0812">Transmembrane</keyword>
<feature type="signal peptide" evidence="3">
    <location>
        <begin position="1"/>
        <end position="21"/>
    </location>
</feature>
<dbReference type="Proteomes" id="UP000789831">
    <property type="component" value="Unassembled WGS sequence"/>
</dbReference>
<dbReference type="AlphaFoldDB" id="A0A9N9D535"/>
<keyword evidence="2" id="KW-0472">Membrane</keyword>
<accession>A0A9N9D535</accession>
<proteinExistence type="predicted"/>
<comment type="caution">
    <text evidence="4">The sequence shown here is derived from an EMBL/GenBank/DDBJ whole genome shotgun (WGS) entry which is preliminary data.</text>
</comment>
<evidence type="ECO:0000256" key="1">
    <source>
        <dbReference type="SAM" id="MobiDB-lite"/>
    </source>
</evidence>
<feature type="chain" id="PRO_5040214852" evidence="3">
    <location>
        <begin position="22"/>
        <end position="192"/>
    </location>
</feature>
<feature type="compositionally biased region" description="Low complexity" evidence="1">
    <location>
        <begin position="120"/>
        <end position="159"/>
    </location>
</feature>